<keyword evidence="1" id="KW-0805">Transcription regulation</keyword>
<dbReference type="InterPro" id="IPR023772">
    <property type="entry name" value="DNA-bd_HTH_TetR-type_CS"/>
</dbReference>
<name>A0A2T0VBC0_9MICO</name>
<keyword evidence="7" id="KW-1185">Reference proteome</keyword>
<dbReference type="PRINTS" id="PR00455">
    <property type="entry name" value="HTHTETR"/>
</dbReference>
<reference evidence="6 7" key="1">
    <citation type="submission" date="2018-03" db="EMBL/GenBank/DDBJ databases">
        <title>Genomic Encyclopedia of Type Strains, Phase III (KMG-III): the genomes of soil and plant-associated and newly described type strains.</title>
        <authorList>
            <person name="Whitman W."/>
        </authorList>
    </citation>
    <scope>NUCLEOTIDE SEQUENCE [LARGE SCALE GENOMIC DNA]</scope>
    <source>
        <strain evidence="6 7">CGMCC 1.12484</strain>
    </source>
</reference>
<evidence type="ECO:0000313" key="7">
    <source>
        <dbReference type="Proteomes" id="UP000237983"/>
    </source>
</evidence>
<organism evidence="6 7">
    <name type="scientific">Glaciihabitans tibetensis</name>
    <dbReference type="NCBI Taxonomy" id="1266600"/>
    <lineage>
        <taxon>Bacteria</taxon>
        <taxon>Bacillati</taxon>
        <taxon>Actinomycetota</taxon>
        <taxon>Actinomycetes</taxon>
        <taxon>Micrococcales</taxon>
        <taxon>Microbacteriaceae</taxon>
        <taxon>Glaciihabitans</taxon>
    </lineage>
</organism>
<dbReference type="OrthoDB" id="3235020at2"/>
<evidence type="ECO:0000256" key="2">
    <source>
        <dbReference type="ARBA" id="ARBA00023125"/>
    </source>
</evidence>
<dbReference type="InterPro" id="IPR050109">
    <property type="entry name" value="HTH-type_TetR-like_transc_reg"/>
</dbReference>
<evidence type="ECO:0000313" key="6">
    <source>
        <dbReference type="EMBL" id="PRY67423.1"/>
    </source>
</evidence>
<dbReference type="PANTHER" id="PTHR30055:SF238">
    <property type="entry name" value="MYCOFACTOCIN BIOSYNTHESIS TRANSCRIPTIONAL REGULATOR MFTR-RELATED"/>
    <property type="match status" value="1"/>
</dbReference>
<evidence type="ECO:0000256" key="4">
    <source>
        <dbReference type="PROSITE-ProRule" id="PRU00335"/>
    </source>
</evidence>
<feature type="domain" description="HTH tetR-type" evidence="5">
    <location>
        <begin position="21"/>
        <end position="81"/>
    </location>
</feature>
<accession>A0A2T0VBC0</accession>
<proteinExistence type="predicted"/>
<protein>
    <submittedName>
        <fullName evidence="6">TetR family transcriptional regulator</fullName>
    </submittedName>
</protein>
<dbReference type="PROSITE" id="PS50977">
    <property type="entry name" value="HTH_TETR_2"/>
    <property type="match status" value="1"/>
</dbReference>
<keyword evidence="2 4" id="KW-0238">DNA-binding</keyword>
<evidence type="ECO:0000259" key="5">
    <source>
        <dbReference type="PROSITE" id="PS50977"/>
    </source>
</evidence>
<dbReference type="SUPFAM" id="SSF46689">
    <property type="entry name" value="Homeodomain-like"/>
    <property type="match status" value="1"/>
</dbReference>
<gene>
    <name evidence="6" type="ORF">B0I08_10626</name>
</gene>
<dbReference type="EMBL" id="PVTL01000006">
    <property type="protein sequence ID" value="PRY67423.1"/>
    <property type="molecule type" value="Genomic_DNA"/>
</dbReference>
<dbReference type="GO" id="GO:0000976">
    <property type="term" value="F:transcription cis-regulatory region binding"/>
    <property type="evidence" value="ECO:0007669"/>
    <property type="project" value="TreeGrafter"/>
</dbReference>
<evidence type="ECO:0000256" key="1">
    <source>
        <dbReference type="ARBA" id="ARBA00023015"/>
    </source>
</evidence>
<dbReference type="PROSITE" id="PS01081">
    <property type="entry name" value="HTH_TETR_1"/>
    <property type="match status" value="1"/>
</dbReference>
<dbReference type="Pfam" id="PF00440">
    <property type="entry name" value="TetR_N"/>
    <property type="match status" value="1"/>
</dbReference>
<comment type="caution">
    <text evidence="6">The sequence shown here is derived from an EMBL/GenBank/DDBJ whole genome shotgun (WGS) entry which is preliminary data.</text>
</comment>
<dbReference type="InterPro" id="IPR009057">
    <property type="entry name" value="Homeodomain-like_sf"/>
</dbReference>
<feature type="DNA-binding region" description="H-T-H motif" evidence="4">
    <location>
        <begin position="44"/>
        <end position="63"/>
    </location>
</feature>
<dbReference type="Gene3D" id="1.10.357.10">
    <property type="entry name" value="Tetracycline Repressor, domain 2"/>
    <property type="match status" value="1"/>
</dbReference>
<dbReference type="GO" id="GO:0003700">
    <property type="term" value="F:DNA-binding transcription factor activity"/>
    <property type="evidence" value="ECO:0007669"/>
    <property type="project" value="TreeGrafter"/>
</dbReference>
<dbReference type="Proteomes" id="UP000237983">
    <property type="component" value="Unassembled WGS sequence"/>
</dbReference>
<dbReference type="AlphaFoldDB" id="A0A2T0VBC0"/>
<keyword evidence="3" id="KW-0804">Transcription</keyword>
<dbReference type="InterPro" id="IPR001647">
    <property type="entry name" value="HTH_TetR"/>
</dbReference>
<dbReference type="RefSeq" id="WP_106213016.1">
    <property type="nucleotide sequence ID" value="NZ_PVTL01000006.1"/>
</dbReference>
<dbReference type="PANTHER" id="PTHR30055">
    <property type="entry name" value="HTH-TYPE TRANSCRIPTIONAL REGULATOR RUTR"/>
    <property type="match status" value="1"/>
</dbReference>
<sequence>MSERPSEVKKSSLSLVERKQRAARSRIIDAADALFAERGFDNVSVTDIAERAEVGRTTFFRHFGDKTEVVFAKEQAMFDTITDATAVVWTPTQSAGSLAGALSSLEPLVVRLCTQATSDLAAYERRARLLDAHEELRARDALKNQYLSDELAKVLLKHDVAPAIATMAAQLALACYSSGRILATAPSDLVTATRAAFRSTLAMNSAPAEV</sequence>
<evidence type="ECO:0000256" key="3">
    <source>
        <dbReference type="ARBA" id="ARBA00023163"/>
    </source>
</evidence>